<dbReference type="EMBL" id="BAAAQM010000051">
    <property type="protein sequence ID" value="GAA1994333.1"/>
    <property type="molecule type" value="Genomic_DNA"/>
</dbReference>
<proteinExistence type="predicted"/>
<keyword evidence="2" id="KW-1185">Reference proteome</keyword>
<name>A0ABP5EA62_9ACTN</name>
<organism evidence="1 2">
    <name type="scientific">Catenulispora subtropica</name>
    <dbReference type="NCBI Taxonomy" id="450798"/>
    <lineage>
        <taxon>Bacteria</taxon>
        <taxon>Bacillati</taxon>
        <taxon>Actinomycetota</taxon>
        <taxon>Actinomycetes</taxon>
        <taxon>Catenulisporales</taxon>
        <taxon>Catenulisporaceae</taxon>
        <taxon>Catenulispora</taxon>
    </lineage>
</organism>
<reference evidence="2" key="1">
    <citation type="journal article" date="2019" name="Int. J. Syst. Evol. Microbiol.">
        <title>The Global Catalogue of Microorganisms (GCM) 10K type strain sequencing project: providing services to taxonomists for standard genome sequencing and annotation.</title>
        <authorList>
            <consortium name="The Broad Institute Genomics Platform"/>
            <consortium name="The Broad Institute Genome Sequencing Center for Infectious Disease"/>
            <person name="Wu L."/>
            <person name="Ma J."/>
        </authorList>
    </citation>
    <scope>NUCLEOTIDE SEQUENCE [LARGE SCALE GENOMIC DNA]</scope>
    <source>
        <strain evidence="2">JCM 16013</strain>
    </source>
</reference>
<comment type="caution">
    <text evidence="1">The sequence shown here is derived from an EMBL/GenBank/DDBJ whole genome shotgun (WGS) entry which is preliminary data.</text>
</comment>
<dbReference type="Proteomes" id="UP001499854">
    <property type="component" value="Unassembled WGS sequence"/>
</dbReference>
<sequence length="67" mass="7556">MAIVRLSRRSSRNSFRIIAHMGSSAYIEDSARPRTVEPGVSQTPAVRAEATVVEPRQKFNMRWILLG</sequence>
<gene>
    <name evidence="1" type="ORF">GCM10009838_68300</name>
</gene>
<accession>A0ABP5EA62</accession>
<evidence type="ECO:0000313" key="1">
    <source>
        <dbReference type="EMBL" id="GAA1994333.1"/>
    </source>
</evidence>
<evidence type="ECO:0000313" key="2">
    <source>
        <dbReference type="Proteomes" id="UP001499854"/>
    </source>
</evidence>
<protein>
    <submittedName>
        <fullName evidence="1">Uncharacterized protein</fullName>
    </submittedName>
</protein>